<accession>A0A1C7MKI4</accession>
<reference evidence="1 2" key="1">
    <citation type="submission" date="2016-03" db="EMBL/GenBank/DDBJ databases">
        <title>Choanephora cucurbitarum.</title>
        <authorList>
            <person name="Min B."/>
            <person name="Park H."/>
            <person name="Park J.-H."/>
            <person name="Shin H.-D."/>
            <person name="Choi I.-G."/>
        </authorList>
    </citation>
    <scope>NUCLEOTIDE SEQUENCE [LARGE SCALE GENOMIC DNA]</scope>
    <source>
        <strain evidence="1 2">KUS-F28377</strain>
    </source>
</reference>
<keyword evidence="2" id="KW-1185">Reference proteome</keyword>
<gene>
    <name evidence="1" type="ORF">A0J61_11866</name>
</gene>
<name>A0A1C7MKI4_9FUNG</name>
<dbReference type="Proteomes" id="UP000093000">
    <property type="component" value="Unassembled WGS sequence"/>
</dbReference>
<feature type="non-terminal residue" evidence="1">
    <location>
        <position position="104"/>
    </location>
</feature>
<organism evidence="1 2">
    <name type="scientific">Choanephora cucurbitarum</name>
    <dbReference type="NCBI Taxonomy" id="101091"/>
    <lineage>
        <taxon>Eukaryota</taxon>
        <taxon>Fungi</taxon>
        <taxon>Fungi incertae sedis</taxon>
        <taxon>Mucoromycota</taxon>
        <taxon>Mucoromycotina</taxon>
        <taxon>Mucoromycetes</taxon>
        <taxon>Mucorales</taxon>
        <taxon>Mucorineae</taxon>
        <taxon>Choanephoraceae</taxon>
        <taxon>Choanephoroideae</taxon>
        <taxon>Choanephora</taxon>
    </lineage>
</organism>
<dbReference type="EMBL" id="LUGH01002612">
    <property type="protein sequence ID" value="OBZ77177.1"/>
    <property type="molecule type" value="Genomic_DNA"/>
</dbReference>
<sequence length="104" mass="11948">MLQHLVGGGSWIPKNQTYRTVAGPAVSTYFVDHPRERQLFFGALREFDTPDTLLSPKPGQLGLYTVFYTLHDHLYRRNCLGIVDSYSNDTTRLVTLRMSEDINR</sequence>
<evidence type="ECO:0000313" key="2">
    <source>
        <dbReference type="Proteomes" id="UP000093000"/>
    </source>
</evidence>
<comment type="caution">
    <text evidence="1">The sequence shown here is derived from an EMBL/GenBank/DDBJ whole genome shotgun (WGS) entry which is preliminary data.</text>
</comment>
<protein>
    <submittedName>
        <fullName evidence="1">Uncharacterized protein</fullName>
    </submittedName>
</protein>
<dbReference type="OrthoDB" id="2246127at2759"/>
<proteinExistence type="predicted"/>
<evidence type="ECO:0000313" key="1">
    <source>
        <dbReference type="EMBL" id="OBZ77177.1"/>
    </source>
</evidence>
<dbReference type="InParanoid" id="A0A1C7MKI4"/>
<dbReference type="AlphaFoldDB" id="A0A1C7MKI4"/>